<reference evidence="2" key="1">
    <citation type="submission" date="2007-03" db="EMBL/GenBank/DDBJ databases">
        <title>Annotation of Culex pipiens quinquefasciatus.</title>
        <authorList>
            <consortium name="The Broad Institute Genome Sequencing Platform"/>
            <person name="Atkinson P.W."/>
            <person name="Hemingway J."/>
            <person name="Christensen B.M."/>
            <person name="Higgs S."/>
            <person name="Kodira C."/>
            <person name="Hannick L."/>
            <person name="Megy K."/>
            <person name="O'Leary S."/>
            <person name="Pearson M."/>
            <person name="Haas B.J."/>
            <person name="Mauceli E."/>
            <person name="Wortman J.R."/>
            <person name="Lee N.H."/>
            <person name="Guigo R."/>
            <person name="Stanke M."/>
            <person name="Alvarado L."/>
            <person name="Amedeo P."/>
            <person name="Antoine C.H."/>
            <person name="Arensburger P."/>
            <person name="Bidwell S.L."/>
            <person name="Crawford M."/>
            <person name="Camaro F."/>
            <person name="Devon K."/>
            <person name="Engels R."/>
            <person name="Hammond M."/>
            <person name="Howarth C."/>
            <person name="Koehrsen M."/>
            <person name="Lawson D."/>
            <person name="Montgomery P."/>
            <person name="Nene V."/>
            <person name="Nusbaum C."/>
            <person name="Puiu D."/>
            <person name="Romero-Severson J."/>
            <person name="Severson D.W."/>
            <person name="Shumway M."/>
            <person name="Sisk P."/>
            <person name="Stolte C."/>
            <person name="Zeng Q."/>
            <person name="Eisenstadt E."/>
            <person name="Fraser-Liggett C."/>
            <person name="Strausberg R."/>
            <person name="Galagan J."/>
            <person name="Birren B."/>
            <person name="Collins F.H."/>
        </authorList>
    </citation>
    <scope>NUCLEOTIDE SEQUENCE [LARGE SCALE GENOMIC DNA]</scope>
    <source>
        <strain evidence="2">JHB</strain>
    </source>
</reference>
<reference evidence="3" key="2">
    <citation type="submission" date="2020-05" db="UniProtKB">
        <authorList>
            <consortium name="EnsemblMetazoa"/>
        </authorList>
    </citation>
    <scope>IDENTIFICATION</scope>
    <source>
        <strain evidence="3">JHB</strain>
    </source>
</reference>
<dbReference type="KEGG" id="cqu:CpipJ_CPIJ013404"/>
<accession>B0X1S6</accession>
<dbReference type="AlphaFoldDB" id="B0X1S6"/>
<dbReference type="VEuPathDB" id="VectorBase:CPIJ013404"/>
<sequence length="97" mass="11139">MNIIGCANETAIDETPKRSWKQLEEQLDTEDRVRPEFTIQHGERSENNTKTVIETNKIADVDDTSQDNKTPGKTATDDLDMGLQHHHIRVRSYIPHL</sequence>
<feature type="region of interest" description="Disordered" evidence="1">
    <location>
        <begin position="62"/>
        <end position="81"/>
    </location>
</feature>
<proteinExistence type="predicted"/>
<gene>
    <name evidence="3" type="primary">6046384</name>
    <name evidence="2" type="ORF">CpipJ_CPIJ013404</name>
</gene>
<evidence type="ECO:0000313" key="2">
    <source>
        <dbReference type="EMBL" id="EDS38804.1"/>
    </source>
</evidence>
<dbReference type="Proteomes" id="UP000002320">
    <property type="component" value="Unassembled WGS sequence"/>
</dbReference>
<evidence type="ECO:0000256" key="1">
    <source>
        <dbReference type="SAM" id="MobiDB-lite"/>
    </source>
</evidence>
<dbReference type="HOGENOM" id="CLU_2348725_0_0_1"/>
<evidence type="ECO:0000313" key="3">
    <source>
        <dbReference type="EnsemblMetazoa" id="CPIJ013404-PA"/>
    </source>
</evidence>
<organism>
    <name type="scientific">Culex quinquefasciatus</name>
    <name type="common">Southern house mosquito</name>
    <name type="synonym">Culex pungens</name>
    <dbReference type="NCBI Taxonomy" id="7176"/>
    <lineage>
        <taxon>Eukaryota</taxon>
        <taxon>Metazoa</taxon>
        <taxon>Ecdysozoa</taxon>
        <taxon>Arthropoda</taxon>
        <taxon>Hexapoda</taxon>
        <taxon>Insecta</taxon>
        <taxon>Pterygota</taxon>
        <taxon>Neoptera</taxon>
        <taxon>Endopterygota</taxon>
        <taxon>Diptera</taxon>
        <taxon>Nematocera</taxon>
        <taxon>Culicoidea</taxon>
        <taxon>Culicidae</taxon>
        <taxon>Culicinae</taxon>
        <taxon>Culicini</taxon>
        <taxon>Culex</taxon>
        <taxon>Culex</taxon>
    </lineage>
</organism>
<evidence type="ECO:0000313" key="4">
    <source>
        <dbReference type="Proteomes" id="UP000002320"/>
    </source>
</evidence>
<dbReference type="EMBL" id="DS232268">
    <property type="protein sequence ID" value="EDS38804.1"/>
    <property type="molecule type" value="Genomic_DNA"/>
</dbReference>
<keyword evidence="4" id="KW-1185">Reference proteome</keyword>
<dbReference type="InParanoid" id="B0X1S6"/>
<protein>
    <submittedName>
        <fullName evidence="2 3">Suppressor of ty</fullName>
    </submittedName>
</protein>
<dbReference type="EnsemblMetazoa" id="CPIJ013404-RA">
    <property type="protein sequence ID" value="CPIJ013404-PA"/>
    <property type="gene ID" value="CPIJ013404"/>
</dbReference>
<name>B0X1S6_CULQU</name>